<feature type="region of interest" description="Disordered" evidence="1">
    <location>
        <begin position="132"/>
        <end position="203"/>
    </location>
</feature>
<evidence type="ECO:0000256" key="1">
    <source>
        <dbReference type="SAM" id="MobiDB-lite"/>
    </source>
</evidence>
<accession>A0AAE0GB97</accession>
<comment type="caution">
    <text evidence="2">The sequence shown here is derived from an EMBL/GenBank/DDBJ whole genome shotgun (WGS) entry which is preliminary data.</text>
</comment>
<feature type="compositionally biased region" description="Polar residues" evidence="1">
    <location>
        <begin position="148"/>
        <end position="161"/>
    </location>
</feature>
<sequence>MHDADVEEEKGNADDDEDDDDETDVEAVEDEAVAANEGEEGEAVDDEEAVEEEKKEEEEEEKKEGGGSKNEAAKKMCMSQAATVDLHVQRLQRKHPERQEVEVTIIPVNRPSKLALSGVDIEEVLRVLRHTHFRENPPDPPELVRSFKPTSTWDQYANLTTDESEDTSAEVDEDPTSTPLTQRNVQARAPRPTQRERAIRVRDLLEQTRQREVTRMERK</sequence>
<evidence type="ECO:0000313" key="2">
    <source>
        <dbReference type="EMBL" id="KAK3274770.1"/>
    </source>
</evidence>
<proteinExistence type="predicted"/>
<reference evidence="2 3" key="1">
    <citation type="journal article" date="2015" name="Genome Biol. Evol.">
        <title>Comparative Genomics of a Bacterivorous Green Alga Reveals Evolutionary Causalities and Consequences of Phago-Mixotrophic Mode of Nutrition.</title>
        <authorList>
            <person name="Burns J.A."/>
            <person name="Paasch A."/>
            <person name="Narechania A."/>
            <person name="Kim E."/>
        </authorList>
    </citation>
    <scope>NUCLEOTIDE SEQUENCE [LARGE SCALE GENOMIC DNA]</scope>
    <source>
        <strain evidence="2 3">PLY_AMNH</strain>
    </source>
</reference>
<feature type="compositionally biased region" description="Basic and acidic residues" evidence="1">
    <location>
        <begin position="1"/>
        <end position="13"/>
    </location>
</feature>
<dbReference type="AlphaFoldDB" id="A0AAE0GB97"/>
<feature type="compositionally biased region" description="Acidic residues" evidence="1">
    <location>
        <begin position="14"/>
        <end position="61"/>
    </location>
</feature>
<dbReference type="EMBL" id="LGRX02007538">
    <property type="protein sequence ID" value="KAK3274770.1"/>
    <property type="molecule type" value="Genomic_DNA"/>
</dbReference>
<feature type="compositionally biased region" description="Polar residues" evidence="1">
    <location>
        <begin position="176"/>
        <end position="185"/>
    </location>
</feature>
<protein>
    <submittedName>
        <fullName evidence="2">Uncharacterized protein</fullName>
    </submittedName>
</protein>
<gene>
    <name evidence="2" type="ORF">CYMTET_17064</name>
</gene>
<feature type="compositionally biased region" description="Basic and acidic residues" evidence="1">
    <location>
        <begin position="193"/>
        <end position="203"/>
    </location>
</feature>
<name>A0AAE0GB97_9CHLO</name>
<feature type="region of interest" description="Disordered" evidence="1">
    <location>
        <begin position="1"/>
        <end position="75"/>
    </location>
</feature>
<dbReference type="Proteomes" id="UP001190700">
    <property type="component" value="Unassembled WGS sequence"/>
</dbReference>
<keyword evidence="3" id="KW-1185">Reference proteome</keyword>
<evidence type="ECO:0000313" key="3">
    <source>
        <dbReference type="Proteomes" id="UP001190700"/>
    </source>
</evidence>
<organism evidence="2 3">
    <name type="scientific">Cymbomonas tetramitiformis</name>
    <dbReference type="NCBI Taxonomy" id="36881"/>
    <lineage>
        <taxon>Eukaryota</taxon>
        <taxon>Viridiplantae</taxon>
        <taxon>Chlorophyta</taxon>
        <taxon>Pyramimonadophyceae</taxon>
        <taxon>Pyramimonadales</taxon>
        <taxon>Pyramimonadaceae</taxon>
        <taxon>Cymbomonas</taxon>
    </lineage>
</organism>
<feature type="compositionally biased region" description="Acidic residues" evidence="1">
    <location>
        <begin position="162"/>
        <end position="175"/>
    </location>
</feature>
<feature type="compositionally biased region" description="Basic and acidic residues" evidence="1">
    <location>
        <begin position="62"/>
        <end position="74"/>
    </location>
</feature>